<comment type="caution">
    <text evidence="1">The sequence shown here is derived from an EMBL/GenBank/DDBJ whole genome shotgun (WGS) entry which is preliminary data.</text>
</comment>
<evidence type="ECO:0000313" key="1">
    <source>
        <dbReference type="EMBL" id="KDR53746.1"/>
    </source>
</evidence>
<name>A0A069QV66_HOYLO</name>
<dbReference type="HOGENOM" id="CLU_3156461_0_0_10"/>
<keyword evidence="2" id="KW-1185">Reference proteome</keyword>
<sequence length="49" mass="6002">MRRFCRLYVVKMLFIPLLSLAENLCLIYGKPQDIFQKLIEWLLFKVLRE</sequence>
<organism evidence="1 2">
    <name type="scientific">Hoylesella loescheii DSM 19665 = JCM 12249 = ATCC 15930</name>
    <dbReference type="NCBI Taxonomy" id="1122985"/>
    <lineage>
        <taxon>Bacteria</taxon>
        <taxon>Pseudomonadati</taxon>
        <taxon>Bacteroidota</taxon>
        <taxon>Bacteroidia</taxon>
        <taxon>Bacteroidales</taxon>
        <taxon>Prevotellaceae</taxon>
        <taxon>Hoylesella</taxon>
    </lineage>
</organism>
<dbReference type="Proteomes" id="UP000027442">
    <property type="component" value="Unassembled WGS sequence"/>
</dbReference>
<reference evidence="1 2" key="1">
    <citation type="submission" date="2013-08" db="EMBL/GenBank/DDBJ databases">
        <authorList>
            <person name="Weinstock G."/>
            <person name="Sodergren E."/>
            <person name="Wylie T."/>
            <person name="Fulton L."/>
            <person name="Fulton R."/>
            <person name="Fronick C."/>
            <person name="O'Laughlin M."/>
            <person name="Godfrey J."/>
            <person name="Miner T."/>
            <person name="Herter B."/>
            <person name="Appelbaum E."/>
            <person name="Cordes M."/>
            <person name="Lek S."/>
            <person name="Wollam A."/>
            <person name="Pepin K.H."/>
            <person name="Palsikar V.B."/>
            <person name="Mitreva M."/>
            <person name="Wilson R.K."/>
        </authorList>
    </citation>
    <scope>NUCLEOTIDE SEQUENCE [LARGE SCALE GENOMIC DNA]</scope>
    <source>
        <strain evidence="1 2">ATCC 15930</strain>
    </source>
</reference>
<dbReference type="EMBL" id="JNGW01000012">
    <property type="protein sequence ID" value="KDR53746.1"/>
    <property type="molecule type" value="Genomic_DNA"/>
</dbReference>
<dbReference type="AlphaFoldDB" id="A0A069QV66"/>
<gene>
    <name evidence="1" type="ORF">HMPREF1991_00113</name>
</gene>
<evidence type="ECO:0000313" key="2">
    <source>
        <dbReference type="Proteomes" id="UP000027442"/>
    </source>
</evidence>
<accession>A0A069QV66</accession>
<protein>
    <submittedName>
        <fullName evidence="1">Uncharacterized protein</fullName>
    </submittedName>
</protein>
<proteinExistence type="predicted"/>